<reference evidence="3 4" key="1">
    <citation type="submission" date="2016-11" db="EMBL/GenBank/DDBJ databases">
        <authorList>
            <person name="Jaros S."/>
            <person name="Januszkiewicz K."/>
            <person name="Wedrychowicz H."/>
        </authorList>
    </citation>
    <scope>NUCLEOTIDE SEQUENCE [LARGE SCALE GENOMIC DNA]</scope>
    <source>
        <strain evidence="3 4">DSM 44666</strain>
    </source>
</reference>
<gene>
    <name evidence="3" type="ORF">SAMN05444392_102318</name>
</gene>
<dbReference type="AlphaFoldDB" id="A0A1M4VEJ4"/>
<organism evidence="3 4">
    <name type="scientific">Seinonella peptonophila</name>
    <dbReference type="NCBI Taxonomy" id="112248"/>
    <lineage>
        <taxon>Bacteria</taxon>
        <taxon>Bacillati</taxon>
        <taxon>Bacillota</taxon>
        <taxon>Bacilli</taxon>
        <taxon>Bacillales</taxon>
        <taxon>Thermoactinomycetaceae</taxon>
        <taxon>Seinonella</taxon>
    </lineage>
</organism>
<keyword evidence="1" id="KW-0547">Nucleotide-binding</keyword>
<keyword evidence="4" id="KW-1185">Reference proteome</keyword>
<proteinExistence type="predicted"/>
<dbReference type="EMBL" id="FQVL01000002">
    <property type="protein sequence ID" value="SHE67250.1"/>
    <property type="molecule type" value="Genomic_DNA"/>
</dbReference>
<dbReference type="InterPro" id="IPR056098">
    <property type="entry name" value="Acb2/Tad1_hairpin"/>
</dbReference>
<dbReference type="RefSeq" id="WP_175552296.1">
    <property type="nucleotide sequence ID" value="NZ_FQVL01000002.1"/>
</dbReference>
<accession>A0A1M4VEJ4</accession>
<evidence type="ECO:0000256" key="1">
    <source>
        <dbReference type="ARBA" id="ARBA00022741"/>
    </source>
</evidence>
<evidence type="ECO:0000259" key="2">
    <source>
        <dbReference type="Pfam" id="PF24729"/>
    </source>
</evidence>
<dbReference type="STRING" id="112248.SAMN05444392_102318"/>
<dbReference type="Proteomes" id="UP000184476">
    <property type="component" value="Unassembled WGS sequence"/>
</dbReference>
<name>A0A1M4VEJ4_9BACL</name>
<protein>
    <recommendedName>
        <fullName evidence="2">Acb2/Tad1 hairpin domain-containing protein</fullName>
    </recommendedName>
</protein>
<evidence type="ECO:0000313" key="3">
    <source>
        <dbReference type="EMBL" id="SHE67250.1"/>
    </source>
</evidence>
<dbReference type="Pfam" id="PF24729">
    <property type="entry name" value="Acb2_Tad1_hairpin"/>
    <property type="match status" value="1"/>
</dbReference>
<sequence>MDKMQILKEESDKLMKVVIELLPNSREKSLTLTKLEEAVMWAAVCINKNEKIREGG</sequence>
<evidence type="ECO:0000313" key="4">
    <source>
        <dbReference type="Proteomes" id="UP000184476"/>
    </source>
</evidence>
<dbReference type="GO" id="GO:0000166">
    <property type="term" value="F:nucleotide binding"/>
    <property type="evidence" value="ECO:0007669"/>
    <property type="project" value="UniProtKB-KW"/>
</dbReference>
<feature type="domain" description="Acb2/Tad1 hairpin" evidence="2">
    <location>
        <begin position="2"/>
        <end position="42"/>
    </location>
</feature>